<reference evidence="5" key="1">
    <citation type="journal article" date="2019" name="Int. J. Syst. Evol. Microbiol.">
        <title>The Global Catalogue of Microorganisms (GCM) 10K type strain sequencing project: providing services to taxonomists for standard genome sequencing and annotation.</title>
        <authorList>
            <consortium name="The Broad Institute Genomics Platform"/>
            <consortium name="The Broad Institute Genome Sequencing Center for Infectious Disease"/>
            <person name="Wu L."/>
            <person name="Ma J."/>
        </authorList>
    </citation>
    <scope>NUCLEOTIDE SEQUENCE [LARGE SCALE GENOMIC DNA]</scope>
    <source>
        <strain evidence="5">CGMCC 1.15399</strain>
    </source>
</reference>
<dbReference type="PROSITE" id="PS51077">
    <property type="entry name" value="HTH_ICLR"/>
    <property type="match status" value="1"/>
</dbReference>
<dbReference type="PANTHER" id="PTHR30136:SF24">
    <property type="entry name" value="HTH-TYPE TRANSCRIPTIONAL REPRESSOR ALLR"/>
    <property type="match status" value="1"/>
</dbReference>
<dbReference type="SMART" id="SM00346">
    <property type="entry name" value="HTH_ICLR"/>
    <property type="match status" value="1"/>
</dbReference>
<dbReference type="Pfam" id="PF09339">
    <property type="entry name" value="HTH_IclR"/>
    <property type="match status" value="1"/>
</dbReference>
<dbReference type="RefSeq" id="WP_219530795.1">
    <property type="nucleotide sequence ID" value="NZ_JAHKRM010000009.1"/>
</dbReference>
<evidence type="ECO:0000256" key="1">
    <source>
        <dbReference type="ARBA" id="ARBA00023125"/>
    </source>
</evidence>
<dbReference type="Proteomes" id="UP001597097">
    <property type="component" value="Unassembled WGS sequence"/>
</dbReference>
<organism evidence="4 5">
    <name type="scientific">Nonomuraea guangzhouensis</name>
    <dbReference type="NCBI Taxonomy" id="1291555"/>
    <lineage>
        <taxon>Bacteria</taxon>
        <taxon>Bacillati</taxon>
        <taxon>Actinomycetota</taxon>
        <taxon>Actinomycetes</taxon>
        <taxon>Streptosporangiales</taxon>
        <taxon>Streptosporangiaceae</taxon>
        <taxon>Nonomuraea</taxon>
    </lineage>
</organism>
<feature type="domain" description="HTH iclR-type" evidence="2">
    <location>
        <begin position="9"/>
        <end position="69"/>
    </location>
</feature>
<evidence type="ECO:0000313" key="4">
    <source>
        <dbReference type="EMBL" id="MFD1538925.1"/>
    </source>
</evidence>
<proteinExistence type="predicted"/>
<sequence>MAAPGGETSQTLDRGLTVLKLLARSEDGLTAADLAERLSTARAIVYRLLRTLEAHDLVSREGARYVLGFGVVELAGRLQPRLQSTIWPILRKLSEQTSSTALLSVADGDHALILVTAEPPNTTFHLAMREGTRHPLGVGADGVAILAGRPPSAGDTEDVRLARERGYAVTVGMLQPGAVGIAAPIQASDWATASLGVVQLGVKADDALVPAVMGAAAEASARLSGAPRAEVAER</sequence>
<dbReference type="InterPro" id="IPR050707">
    <property type="entry name" value="HTH_MetabolicPath_Reg"/>
</dbReference>
<dbReference type="InterPro" id="IPR005471">
    <property type="entry name" value="Tscrpt_reg_IclR_N"/>
</dbReference>
<comment type="caution">
    <text evidence="4">The sequence shown here is derived from an EMBL/GenBank/DDBJ whole genome shotgun (WGS) entry which is preliminary data.</text>
</comment>
<feature type="domain" description="IclR-ED" evidence="3">
    <location>
        <begin position="70"/>
        <end position="225"/>
    </location>
</feature>
<dbReference type="InterPro" id="IPR014757">
    <property type="entry name" value="Tscrpt_reg_IclR_C"/>
</dbReference>
<dbReference type="PROSITE" id="PS51078">
    <property type="entry name" value="ICLR_ED"/>
    <property type="match status" value="1"/>
</dbReference>
<keyword evidence="1" id="KW-0238">DNA-binding</keyword>
<gene>
    <name evidence="4" type="ORF">ACFSJ0_17850</name>
</gene>
<dbReference type="EMBL" id="JBHUCM010000014">
    <property type="protein sequence ID" value="MFD1538925.1"/>
    <property type="molecule type" value="Genomic_DNA"/>
</dbReference>
<protein>
    <submittedName>
        <fullName evidence="4">IclR family transcriptional regulator</fullName>
    </submittedName>
</protein>
<evidence type="ECO:0000259" key="2">
    <source>
        <dbReference type="PROSITE" id="PS51077"/>
    </source>
</evidence>
<dbReference type="PANTHER" id="PTHR30136">
    <property type="entry name" value="HELIX-TURN-HELIX TRANSCRIPTIONAL REGULATOR, ICLR FAMILY"/>
    <property type="match status" value="1"/>
</dbReference>
<keyword evidence="5" id="KW-1185">Reference proteome</keyword>
<name>A0ABW4G848_9ACTN</name>
<evidence type="ECO:0000259" key="3">
    <source>
        <dbReference type="PROSITE" id="PS51078"/>
    </source>
</evidence>
<evidence type="ECO:0000313" key="5">
    <source>
        <dbReference type="Proteomes" id="UP001597097"/>
    </source>
</evidence>
<accession>A0ABW4G848</accession>